<protein>
    <submittedName>
        <fullName evidence="3">Uncharacterized protein</fullName>
    </submittedName>
</protein>
<proteinExistence type="predicted"/>
<accession>A0A8S5PTH0</accession>
<evidence type="ECO:0000256" key="2">
    <source>
        <dbReference type="SAM" id="Phobius"/>
    </source>
</evidence>
<keyword evidence="2" id="KW-0812">Transmembrane</keyword>
<keyword evidence="2" id="KW-1133">Transmembrane helix</keyword>
<keyword evidence="2" id="KW-0472">Membrane</keyword>
<feature type="compositionally biased region" description="Polar residues" evidence="1">
    <location>
        <begin position="132"/>
        <end position="143"/>
    </location>
</feature>
<reference evidence="3" key="1">
    <citation type="journal article" date="2021" name="Proc. Natl. Acad. Sci. U.S.A.">
        <title>A Catalog of Tens of Thousands of Viruses from Human Metagenomes Reveals Hidden Associations with Chronic Diseases.</title>
        <authorList>
            <person name="Tisza M.J."/>
            <person name="Buck C.B."/>
        </authorList>
    </citation>
    <scope>NUCLEOTIDE SEQUENCE</scope>
    <source>
        <strain evidence="3">CtHfT6</strain>
    </source>
</reference>
<feature type="region of interest" description="Disordered" evidence="1">
    <location>
        <begin position="132"/>
        <end position="152"/>
    </location>
</feature>
<feature type="transmembrane region" description="Helical" evidence="2">
    <location>
        <begin position="50"/>
        <end position="71"/>
    </location>
</feature>
<evidence type="ECO:0000256" key="1">
    <source>
        <dbReference type="SAM" id="MobiDB-lite"/>
    </source>
</evidence>
<evidence type="ECO:0000313" key="3">
    <source>
        <dbReference type="EMBL" id="DAE09801.1"/>
    </source>
</evidence>
<sequence>MTSSTLERYFKVYSRLSEHGGVMDKLAIINRIKRSYQSIRIAGIRPTGVLATRALVLVMLVPMVLVVAQYVLSTIKGYVSPEANQLIDKGILIIDHIFVPSVLMSIVGLCGMFIDKDHNGIPDKLEEQNTLPMNRPSIQQLSDDVNHDERGK</sequence>
<name>A0A8S5PTH0_9CAUD</name>
<dbReference type="EMBL" id="BK015493">
    <property type="protein sequence ID" value="DAE09801.1"/>
    <property type="molecule type" value="Genomic_DNA"/>
</dbReference>
<feature type="transmembrane region" description="Helical" evidence="2">
    <location>
        <begin position="91"/>
        <end position="114"/>
    </location>
</feature>
<organism evidence="3">
    <name type="scientific">Myoviridae sp. ctHfT6</name>
    <dbReference type="NCBI Taxonomy" id="2825077"/>
    <lineage>
        <taxon>Viruses</taxon>
        <taxon>Duplodnaviria</taxon>
        <taxon>Heunggongvirae</taxon>
        <taxon>Uroviricota</taxon>
        <taxon>Caudoviricetes</taxon>
    </lineage>
</organism>